<dbReference type="AlphaFoldDB" id="A0A3D5QDT1"/>
<dbReference type="GO" id="GO:0008324">
    <property type="term" value="F:monoatomic cation transmembrane transporter activity"/>
    <property type="evidence" value="ECO:0007669"/>
    <property type="project" value="InterPro"/>
</dbReference>
<evidence type="ECO:0000259" key="2">
    <source>
        <dbReference type="PROSITE" id="PS51202"/>
    </source>
</evidence>
<dbReference type="EMBL" id="DPPF01000212">
    <property type="protein sequence ID" value="HCW93997.1"/>
    <property type="molecule type" value="Genomic_DNA"/>
</dbReference>
<dbReference type="PANTHER" id="PTHR43833">
    <property type="entry name" value="POTASSIUM CHANNEL PROTEIN 2-RELATED-RELATED"/>
    <property type="match status" value="1"/>
</dbReference>
<dbReference type="Proteomes" id="UP000262325">
    <property type="component" value="Unassembled WGS sequence"/>
</dbReference>
<dbReference type="GO" id="GO:0006813">
    <property type="term" value="P:potassium ion transport"/>
    <property type="evidence" value="ECO:0007669"/>
    <property type="project" value="InterPro"/>
</dbReference>
<evidence type="ECO:0000313" key="3">
    <source>
        <dbReference type="EMBL" id="HCW93997.1"/>
    </source>
</evidence>
<evidence type="ECO:0000313" key="4">
    <source>
        <dbReference type="Proteomes" id="UP000262325"/>
    </source>
</evidence>
<dbReference type="InterPro" id="IPR036721">
    <property type="entry name" value="RCK_C_sf"/>
</dbReference>
<dbReference type="SUPFAM" id="SSF51735">
    <property type="entry name" value="NAD(P)-binding Rossmann-fold domains"/>
    <property type="match status" value="1"/>
</dbReference>
<feature type="domain" description="RCK N-terminal" evidence="1">
    <location>
        <begin position="3"/>
        <end position="120"/>
    </location>
</feature>
<dbReference type="PROSITE" id="PS51202">
    <property type="entry name" value="RCK_C"/>
    <property type="match status" value="1"/>
</dbReference>
<name>A0A3D5QDT1_FLESI</name>
<accession>A0A3D5QDT1</accession>
<feature type="domain" description="RCK C-terminal" evidence="2">
    <location>
        <begin position="136"/>
        <end position="216"/>
    </location>
</feature>
<dbReference type="InterPro" id="IPR003148">
    <property type="entry name" value="RCK_N"/>
</dbReference>
<protein>
    <submittedName>
        <fullName evidence="3">TrkA family potassium uptake protein</fullName>
    </submittedName>
</protein>
<organism evidence="3 4">
    <name type="scientific">Flexistipes sinusarabici</name>
    <dbReference type="NCBI Taxonomy" id="2352"/>
    <lineage>
        <taxon>Bacteria</taxon>
        <taxon>Pseudomonadati</taxon>
        <taxon>Deferribacterota</taxon>
        <taxon>Deferribacteres</taxon>
        <taxon>Deferribacterales</taxon>
        <taxon>Flexistipitaceae</taxon>
        <taxon>Flexistipes</taxon>
    </lineage>
</organism>
<dbReference type="PROSITE" id="PS51201">
    <property type="entry name" value="RCK_N"/>
    <property type="match status" value="1"/>
</dbReference>
<dbReference type="Gene3D" id="3.40.50.720">
    <property type="entry name" value="NAD(P)-binding Rossmann-like Domain"/>
    <property type="match status" value="1"/>
</dbReference>
<dbReference type="SUPFAM" id="SSF116726">
    <property type="entry name" value="TrkA C-terminal domain-like"/>
    <property type="match status" value="1"/>
</dbReference>
<comment type="caution">
    <text evidence="3">The sequence shown here is derived from an EMBL/GenBank/DDBJ whole genome shotgun (WGS) entry which is preliminary data.</text>
</comment>
<dbReference type="InterPro" id="IPR050721">
    <property type="entry name" value="Trk_Ktr_HKT_K-transport"/>
</dbReference>
<sequence>MNGKNYAVIGLGIFGYRIAVELFELGNNILAVDRNRKLVEQIKEKVTEAVVADASDYEALEELKIQDFKTVIVGMSDNLEQLILCVTNLKKLGVEKIIAKANRKIHEEILLKIGADEVVLAEREMAERLAHRISRPDILNIIDVDSEVKLVNVKLGKKFAGKTLKDLKLREKYNVNVILLKRKDNPIKLITDPNIKFQEDDELYVAGDEDDIYKIF</sequence>
<dbReference type="Pfam" id="PF02254">
    <property type="entry name" value="TrkA_N"/>
    <property type="match status" value="1"/>
</dbReference>
<evidence type="ECO:0000259" key="1">
    <source>
        <dbReference type="PROSITE" id="PS51201"/>
    </source>
</evidence>
<dbReference type="Gene3D" id="3.30.70.1450">
    <property type="entry name" value="Regulator of K+ conductance, C-terminal domain"/>
    <property type="match status" value="1"/>
</dbReference>
<dbReference type="Pfam" id="PF02080">
    <property type="entry name" value="TrkA_C"/>
    <property type="match status" value="1"/>
</dbReference>
<gene>
    <name evidence="3" type="ORF">DHM44_09995</name>
</gene>
<dbReference type="PANTHER" id="PTHR43833:SF7">
    <property type="entry name" value="KTR SYSTEM POTASSIUM UPTAKE PROTEIN C"/>
    <property type="match status" value="1"/>
</dbReference>
<dbReference type="InterPro" id="IPR036291">
    <property type="entry name" value="NAD(P)-bd_dom_sf"/>
</dbReference>
<reference evidence="3 4" key="1">
    <citation type="journal article" date="2018" name="Nat. Biotechnol.">
        <title>A standardized bacterial taxonomy based on genome phylogeny substantially revises the tree of life.</title>
        <authorList>
            <person name="Parks D.H."/>
            <person name="Chuvochina M."/>
            <person name="Waite D.W."/>
            <person name="Rinke C."/>
            <person name="Skarshewski A."/>
            <person name="Chaumeil P.A."/>
            <person name="Hugenholtz P."/>
        </authorList>
    </citation>
    <scope>NUCLEOTIDE SEQUENCE [LARGE SCALE GENOMIC DNA]</scope>
    <source>
        <strain evidence="3">UBA8672</strain>
    </source>
</reference>
<dbReference type="InterPro" id="IPR006037">
    <property type="entry name" value="RCK_C"/>
</dbReference>
<proteinExistence type="predicted"/>